<reference evidence="1 2" key="1">
    <citation type="submission" date="2016-08" db="EMBL/GenBank/DDBJ databases">
        <title>Complete Genome Sequence Of The Indigo Reducing Clostridium isatidis DSM15098.</title>
        <authorList>
            <person name="Little G.T."/>
            <person name="Minton N.P."/>
        </authorList>
    </citation>
    <scope>NUCLEOTIDE SEQUENCE [LARGE SCALE GENOMIC DNA]</scope>
    <source>
        <strain evidence="1 2">DSM 15098</strain>
    </source>
</reference>
<evidence type="ECO:0000313" key="1">
    <source>
        <dbReference type="EMBL" id="ASW44328.1"/>
    </source>
</evidence>
<dbReference type="EMBL" id="CP016786">
    <property type="protein sequence ID" value="ASW44328.1"/>
    <property type="molecule type" value="Genomic_DNA"/>
</dbReference>
<dbReference type="Proteomes" id="UP000264883">
    <property type="component" value="Chromosome"/>
</dbReference>
<accession>A0A343JFM0</accession>
<protein>
    <submittedName>
        <fullName evidence="1">Uncharacterized protein</fullName>
    </submittedName>
</protein>
<dbReference type="KEGG" id="cia:BEN51_13060"/>
<gene>
    <name evidence="1" type="ORF">BEN51_13060</name>
</gene>
<dbReference type="OrthoDB" id="1913367at2"/>
<sequence length="60" mass="6920">MPVGSGINCRYCPEYKKSCDGNDKKCLCYRCPRVLGQCLCIKYCRETESVLDLSYEIIEE</sequence>
<keyword evidence="2" id="KW-1185">Reference proteome</keyword>
<organism evidence="1 2">
    <name type="scientific">Clostridium isatidis</name>
    <dbReference type="NCBI Taxonomy" id="182773"/>
    <lineage>
        <taxon>Bacteria</taxon>
        <taxon>Bacillati</taxon>
        <taxon>Bacillota</taxon>
        <taxon>Clostridia</taxon>
        <taxon>Eubacteriales</taxon>
        <taxon>Clostridiaceae</taxon>
        <taxon>Clostridium</taxon>
    </lineage>
</organism>
<name>A0A343JFM0_9CLOT</name>
<dbReference type="RefSeq" id="WP_119866452.1">
    <property type="nucleotide sequence ID" value="NZ_CP016786.1"/>
</dbReference>
<evidence type="ECO:0000313" key="2">
    <source>
        <dbReference type="Proteomes" id="UP000264883"/>
    </source>
</evidence>
<proteinExistence type="predicted"/>
<dbReference type="AlphaFoldDB" id="A0A343JFM0"/>